<keyword evidence="2" id="KW-1185">Reference proteome</keyword>
<name>A0A5C3ME32_9AGAR</name>
<evidence type="ECO:0000313" key="1">
    <source>
        <dbReference type="EMBL" id="TFK42108.1"/>
    </source>
</evidence>
<dbReference type="AlphaFoldDB" id="A0A5C3ME32"/>
<evidence type="ECO:0000313" key="2">
    <source>
        <dbReference type="Proteomes" id="UP000308652"/>
    </source>
</evidence>
<gene>
    <name evidence="1" type="ORF">BDQ12DRAFT_663362</name>
</gene>
<organism evidence="1 2">
    <name type="scientific">Crucibulum laeve</name>
    <dbReference type="NCBI Taxonomy" id="68775"/>
    <lineage>
        <taxon>Eukaryota</taxon>
        <taxon>Fungi</taxon>
        <taxon>Dikarya</taxon>
        <taxon>Basidiomycota</taxon>
        <taxon>Agaricomycotina</taxon>
        <taxon>Agaricomycetes</taxon>
        <taxon>Agaricomycetidae</taxon>
        <taxon>Agaricales</taxon>
        <taxon>Agaricineae</taxon>
        <taxon>Nidulariaceae</taxon>
        <taxon>Crucibulum</taxon>
    </lineage>
</organism>
<dbReference type="Proteomes" id="UP000308652">
    <property type="component" value="Unassembled WGS sequence"/>
</dbReference>
<reference evidence="1 2" key="1">
    <citation type="journal article" date="2019" name="Nat. Ecol. Evol.">
        <title>Megaphylogeny resolves global patterns of mushroom evolution.</title>
        <authorList>
            <person name="Varga T."/>
            <person name="Krizsan K."/>
            <person name="Foldi C."/>
            <person name="Dima B."/>
            <person name="Sanchez-Garcia M."/>
            <person name="Sanchez-Ramirez S."/>
            <person name="Szollosi G.J."/>
            <person name="Szarkandi J.G."/>
            <person name="Papp V."/>
            <person name="Albert L."/>
            <person name="Andreopoulos W."/>
            <person name="Angelini C."/>
            <person name="Antonin V."/>
            <person name="Barry K.W."/>
            <person name="Bougher N.L."/>
            <person name="Buchanan P."/>
            <person name="Buyck B."/>
            <person name="Bense V."/>
            <person name="Catcheside P."/>
            <person name="Chovatia M."/>
            <person name="Cooper J."/>
            <person name="Damon W."/>
            <person name="Desjardin D."/>
            <person name="Finy P."/>
            <person name="Geml J."/>
            <person name="Haridas S."/>
            <person name="Hughes K."/>
            <person name="Justo A."/>
            <person name="Karasinski D."/>
            <person name="Kautmanova I."/>
            <person name="Kiss B."/>
            <person name="Kocsube S."/>
            <person name="Kotiranta H."/>
            <person name="LaButti K.M."/>
            <person name="Lechner B.E."/>
            <person name="Liimatainen K."/>
            <person name="Lipzen A."/>
            <person name="Lukacs Z."/>
            <person name="Mihaltcheva S."/>
            <person name="Morgado L.N."/>
            <person name="Niskanen T."/>
            <person name="Noordeloos M.E."/>
            <person name="Ohm R.A."/>
            <person name="Ortiz-Santana B."/>
            <person name="Ovrebo C."/>
            <person name="Racz N."/>
            <person name="Riley R."/>
            <person name="Savchenko A."/>
            <person name="Shiryaev A."/>
            <person name="Soop K."/>
            <person name="Spirin V."/>
            <person name="Szebenyi C."/>
            <person name="Tomsovsky M."/>
            <person name="Tulloss R.E."/>
            <person name="Uehling J."/>
            <person name="Grigoriev I.V."/>
            <person name="Vagvolgyi C."/>
            <person name="Papp T."/>
            <person name="Martin F.M."/>
            <person name="Miettinen O."/>
            <person name="Hibbett D.S."/>
            <person name="Nagy L.G."/>
        </authorList>
    </citation>
    <scope>NUCLEOTIDE SEQUENCE [LARGE SCALE GENOMIC DNA]</scope>
    <source>
        <strain evidence="1 2">CBS 166.37</strain>
    </source>
</reference>
<protein>
    <submittedName>
        <fullName evidence="1">Uncharacterized protein</fullName>
    </submittedName>
</protein>
<dbReference type="EMBL" id="ML213593">
    <property type="protein sequence ID" value="TFK42108.1"/>
    <property type="molecule type" value="Genomic_DNA"/>
</dbReference>
<accession>A0A5C3ME32</accession>
<proteinExistence type="predicted"/>
<sequence length="135" mass="14724">MVKIKMKYVQLKKEKKRIIKNEWFMTVLALRWQWGVGYDGVDSTYVAGGGTGVEMAMRAFAGPASRWSHYAHTGHAGIEAVLFTGVSNGAEAVMGILATLKSKVEEGNCIEGNVDTSPHLSLQGGDTWGHYFCIA</sequence>